<dbReference type="AlphaFoldDB" id="A7T3L5"/>
<evidence type="ECO:0000313" key="6">
    <source>
        <dbReference type="Proteomes" id="UP000001593"/>
    </source>
</evidence>
<dbReference type="PANTHER" id="PTHR11347">
    <property type="entry name" value="CYCLIC NUCLEOTIDE PHOSPHODIESTERASE"/>
    <property type="match status" value="1"/>
</dbReference>
<feature type="non-terminal residue" evidence="5">
    <location>
        <position position="1"/>
    </location>
</feature>
<dbReference type="PROSITE" id="PS51845">
    <property type="entry name" value="PDEASE_I_2"/>
    <property type="match status" value="1"/>
</dbReference>
<dbReference type="GO" id="GO:0007165">
    <property type="term" value="P:signal transduction"/>
    <property type="evidence" value="ECO:0007669"/>
    <property type="project" value="InterPro"/>
</dbReference>
<feature type="non-terminal residue" evidence="5">
    <location>
        <position position="50"/>
    </location>
</feature>
<evidence type="ECO:0000313" key="5">
    <source>
        <dbReference type="EMBL" id="EDO29451.1"/>
    </source>
</evidence>
<name>A7T3L5_NEMVE</name>
<dbReference type="FunFam" id="1.10.1300.10:FF:000075">
    <property type="entry name" value="Predicted protein"/>
    <property type="match status" value="1"/>
</dbReference>
<dbReference type="EMBL" id="DS470544">
    <property type="protein sequence ID" value="EDO29451.1"/>
    <property type="molecule type" value="Genomic_DNA"/>
</dbReference>
<keyword evidence="2" id="KW-0378">Hydrolase</keyword>
<dbReference type="eggNOG" id="KOG3689">
    <property type="taxonomic scope" value="Eukaryota"/>
</dbReference>
<dbReference type="STRING" id="45351.A7T3L5"/>
<evidence type="ECO:0000256" key="1">
    <source>
        <dbReference type="ARBA" id="ARBA00022723"/>
    </source>
</evidence>
<dbReference type="GO" id="GO:0046872">
    <property type="term" value="F:metal ion binding"/>
    <property type="evidence" value="ECO:0007669"/>
    <property type="project" value="UniProtKB-KW"/>
</dbReference>
<dbReference type="InterPro" id="IPR002073">
    <property type="entry name" value="PDEase_catalytic_dom"/>
</dbReference>
<protein>
    <recommendedName>
        <fullName evidence="4">PDEase domain-containing protein</fullName>
    </recommendedName>
</protein>
<dbReference type="PRINTS" id="PR00387">
    <property type="entry name" value="PDIESTERASE1"/>
</dbReference>
<dbReference type="HOGENOM" id="CLU_3130242_0_0_1"/>
<gene>
    <name evidence="5" type="ORF">NEMVEDRAFT_v1g19937</name>
</gene>
<dbReference type="InParanoid" id="A7T3L5"/>
<evidence type="ECO:0000259" key="4">
    <source>
        <dbReference type="PROSITE" id="PS51845"/>
    </source>
</evidence>
<organism evidence="5 6">
    <name type="scientific">Nematostella vectensis</name>
    <name type="common">Starlet sea anemone</name>
    <dbReference type="NCBI Taxonomy" id="45351"/>
    <lineage>
        <taxon>Eukaryota</taxon>
        <taxon>Metazoa</taxon>
        <taxon>Cnidaria</taxon>
        <taxon>Anthozoa</taxon>
        <taxon>Hexacorallia</taxon>
        <taxon>Actiniaria</taxon>
        <taxon>Edwardsiidae</taxon>
        <taxon>Nematostella</taxon>
    </lineage>
</organism>
<dbReference type="Gene3D" id="1.10.1300.10">
    <property type="entry name" value="3'5'-cyclic nucleotide phosphodiesterase, catalytic domain"/>
    <property type="match status" value="1"/>
</dbReference>
<proteinExistence type="predicted"/>
<dbReference type="Pfam" id="PF00233">
    <property type="entry name" value="PDEase_I"/>
    <property type="match status" value="1"/>
</dbReference>
<dbReference type="GO" id="GO:0004114">
    <property type="term" value="F:3',5'-cyclic-nucleotide phosphodiesterase activity"/>
    <property type="evidence" value="ECO:0007669"/>
    <property type="project" value="InterPro"/>
</dbReference>
<feature type="binding site" evidence="3">
    <location>
        <position position="22"/>
    </location>
    <ligand>
        <name>Zn(2+)</name>
        <dbReference type="ChEBI" id="CHEBI:29105"/>
        <label>1</label>
    </ligand>
</feature>
<accession>A7T3L5</accession>
<dbReference type="InterPro" id="IPR023088">
    <property type="entry name" value="PDEase"/>
</dbReference>
<evidence type="ECO:0000256" key="2">
    <source>
        <dbReference type="ARBA" id="ARBA00022801"/>
    </source>
</evidence>
<sequence length="50" mass="5717">GYKADQVEHRNLLLCLMMTSSDLSDQTKSFEGTRKIADLIYTEFFSQGDL</sequence>
<dbReference type="InterPro" id="IPR036971">
    <property type="entry name" value="PDEase_catalytic_dom_sf"/>
</dbReference>
<keyword evidence="1 3" id="KW-0479">Metal-binding</keyword>
<reference evidence="5 6" key="1">
    <citation type="journal article" date="2007" name="Science">
        <title>Sea anemone genome reveals ancestral eumetazoan gene repertoire and genomic organization.</title>
        <authorList>
            <person name="Putnam N.H."/>
            <person name="Srivastava M."/>
            <person name="Hellsten U."/>
            <person name="Dirks B."/>
            <person name="Chapman J."/>
            <person name="Salamov A."/>
            <person name="Terry A."/>
            <person name="Shapiro H."/>
            <person name="Lindquist E."/>
            <person name="Kapitonov V.V."/>
            <person name="Jurka J."/>
            <person name="Genikhovich G."/>
            <person name="Grigoriev I.V."/>
            <person name="Lucas S.M."/>
            <person name="Steele R.E."/>
            <person name="Finnerty J.R."/>
            <person name="Technau U."/>
            <person name="Martindale M.Q."/>
            <person name="Rokhsar D.S."/>
        </authorList>
    </citation>
    <scope>NUCLEOTIDE SEQUENCE [LARGE SCALE GENOMIC DNA]</scope>
    <source>
        <strain evidence="6">CH2 X CH6</strain>
    </source>
</reference>
<dbReference type="PhylomeDB" id="A7T3L5"/>
<evidence type="ECO:0000256" key="3">
    <source>
        <dbReference type="PIRSR" id="PIRSR623088-3"/>
    </source>
</evidence>
<keyword evidence="6" id="KW-1185">Reference proteome</keyword>
<dbReference type="Proteomes" id="UP000001593">
    <property type="component" value="Unassembled WGS sequence"/>
</dbReference>
<dbReference type="SUPFAM" id="SSF109604">
    <property type="entry name" value="HD-domain/PDEase-like"/>
    <property type="match status" value="1"/>
</dbReference>
<feature type="domain" description="PDEase" evidence="4">
    <location>
        <begin position="1"/>
        <end position="50"/>
    </location>
</feature>